<dbReference type="EMBL" id="FZOB01000007">
    <property type="protein sequence ID" value="SNR79191.1"/>
    <property type="molecule type" value="Genomic_DNA"/>
</dbReference>
<proteinExistence type="predicted"/>
<keyword evidence="2" id="KW-1003">Cell membrane</keyword>
<evidence type="ECO:0000256" key="3">
    <source>
        <dbReference type="ARBA" id="ARBA00023136"/>
    </source>
</evidence>
<dbReference type="InterPro" id="IPR017896">
    <property type="entry name" value="4Fe4S_Fe-S-bd"/>
</dbReference>
<evidence type="ECO:0000259" key="5">
    <source>
        <dbReference type="PROSITE" id="PS51379"/>
    </source>
</evidence>
<evidence type="ECO:0000256" key="4">
    <source>
        <dbReference type="SAM" id="Phobius"/>
    </source>
</evidence>
<dbReference type="OrthoDB" id="9806398at2"/>
<feature type="domain" description="4Fe-4S ferredoxin-type" evidence="5">
    <location>
        <begin position="249"/>
        <end position="278"/>
    </location>
</feature>
<keyword evidence="7" id="KW-1185">Reference proteome</keyword>
<feature type="transmembrane region" description="Helical" evidence="4">
    <location>
        <begin position="63"/>
        <end position="81"/>
    </location>
</feature>
<dbReference type="Proteomes" id="UP000198405">
    <property type="component" value="Unassembled WGS sequence"/>
</dbReference>
<keyword evidence="4" id="KW-1133">Transmembrane helix</keyword>
<dbReference type="SUPFAM" id="SSF54862">
    <property type="entry name" value="4Fe-4S ferredoxins"/>
    <property type="match status" value="1"/>
</dbReference>
<dbReference type="RefSeq" id="WP_089323134.1">
    <property type="nucleotide sequence ID" value="NZ_FZOB01000007.1"/>
</dbReference>
<feature type="transmembrane region" description="Helical" evidence="4">
    <location>
        <begin position="284"/>
        <end position="303"/>
    </location>
</feature>
<dbReference type="AlphaFoldDB" id="A0A238Z8B9"/>
<evidence type="ECO:0000313" key="7">
    <source>
        <dbReference type="Proteomes" id="UP000198405"/>
    </source>
</evidence>
<organism evidence="6 7">
    <name type="scientific">Desulfurobacterium atlanticum</name>
    <dbReference type="NCBI Taxonomy" id="240169"/>
    <lineage>
        <taxon>Bacteria</taxon>
        <taxon>Pseudomonadati</taxon>
        <taxon>Aquificota</taxon>
        <taxon>Aquificia</taxon>
        <taxon>Desulfurobacteriales</taxon>
        <taxon>Desulfurobacteriaceae</taxon>
        <taxon>Desulfurobacterium</taxon>
    </lineage>
</organism>
<comment type="subcellular location">
    <subcellularLocation>
        <location evidence="1">Cell membrane</location>
    </subcellularLocation>
</comment>
<dbReference type="PANTHER" id="PTHR30224">
    <property type="entry name" value="ELECTRON TRANSPORT PROTEIN"/>
    <property type="match status" value="1"/>
</dbReference>
<feature type="transmembrane region" description="Helical" evidence="4">
    <location>
        <begin position="12"/>
        <end position="31"/>
    </location>
</feature>
<evidence type="ECO:0000256" key="2">
    <source>
        <dbReference type="ARBA" id="ARBA00022475"/>
    </source>
</evidence>
<reference evidence="7" key="1">
    <citation type="submission" date="2017-06" db="EMBL/GenBank/DDBJ databases">
        <authorList>
            <person name="Varghese N."/>
            <person name="Submissions S."/>
        </authorList>
    </citation>
    <scope>NUCLEOTIDE SEQUENCE [LARGE SCALE GENOMIC DNA]</scope>
    <source>
        <strain evidence="7">DSM 15668</strain>
    </source>
</reference>
<evidence type="ECO:0000313" key="6">
    <source>
        <dbReference type="EMBL" id="SNR79191.1"/>
    </source>
</evidence>
<dbReference type="InterPro" id="IPR052378">
    <property type="entry name" value="NosR_regulator"/>
</dbReference>
<dbReference type="PROSITE" id="PS51379">
    <property type="entry name" value="4FE4S_FER_2"/>
    <property type="match status" value="1"/>
</dbReference>
<gene>
    <name evidence="6" type="ORF">SAMN06265340_1077</name>
</gene>
<feature type="transmembrane region" description="Helical" evidence="4">
    <location>
        <begin position="124"/>
        <end position="148"/>
    </location>
</feature>
<dbReference type="GO" id="GO:0005886">
    <property type="term" value="C:plasma membrane"/>
    <property type="evidence" value="ECO:0007669"/>
    <property type="project" value="UniProtKB-SubCell"/>
</dbReference>
<keyword evidence="4" id="KW-0812">Transmembrane</keyword>
<keyword evidence="3 4" id="KW-0472">Membrane</keyword>
<dbReference type="PANTHER" id="PTHR30224:SF4">
    <property type="entry name" value="ELECTRON TRANSPORT PROTEIN YCCM-RELATED"/>
    <property type="match status" value="1"/>
</dbReference>
<name>A0A238Z8B9_9BACT</name>
<evidence type="ECO:0000256" key="1">
    <source>
        <dbReference type="ARBA" id="ARBA00004236"/>
    </source>
</evidence>
<dbReference type="Pfam" id="PF12801">
    <property type="entry name" value="Fer4_5"/>
    <property type="match status" value="2"/>
</dbReference>
<sequence length="338" mass="39001">MNTKRLRQLIQAFFLILTAYGIYSYAMFVYYGKPRPDFMDGFCPISGVYDIIMQIRSGITDPFHPAAMAIMVAAIITTFLFGKAFCSFFCPVGTFQDILTFLRNKTPFAKDLDKIGEKIKNHKLYFLLDYPLRTVKFLLLGWIIYIILQIPPQMMAMMNQNINAAADIELFKFWIELFKGDRPLIASIIFGIVAFSFIIPRFWCKYLCPLGAFYGIFNLFSLTHLRRCPANCNNCNLCSKCIIGLKPHKSIEFNNTECTMCLECKEACNRNGIRLQILSREIPFFVYPILAVGVFMGVIFLFMEAGVWHSKLSMQNEAYLVLKQGFNVKWAKELLMQR</sequence>
<accession>A0A238Z8B9</accession>
<protein>
    <submittedName>
        <fullName evidence="6">4Fe-4S binding domain-containing protein</fullName>
    </submittedName>
</protein>
<feature type="transmembrane region" description="Helical" evidence="4">
    <location>
        <begin position="184"/>
        <end position="204"/>
    </location>
</feature>